<dbReference type="Pfam" id="PF19508">
    <property type="entry name" value="DUF6042"/>
    <property type="match status" value="1"/>
</dbReference>
<dbReference type="AlphaFoldDB" id="A0A0L0WE48"/>
<accession>A0A0L0WE48</accession>
<evidence type="ECO:0000313" key="2">
    <source>
        <dbReference type="Proteomes" id="UP000037267"/>
    </source>
</evidence>
<organism evidence="1 2">
    <name type="scientific">Gottschalkia purinilytica</name>
    <name type="common">Clostridium purinilyticum</name>
    <dbReference type="NCBI Taxonomy" id="1503"/>
    <lineage>
        <taxon>Bacteria</taxon>
        <taxon>Bacillati</taxon>
        <taxon>Bacillota</taxon>
        <taxon>Tissierellia</taxon>
        <taxon>Tissierellales</taxon>
        <taxon>Gottschalkiaceae</taxon>
        <taxon>Gottschalkia</taxon>
    </lineage>
</organism>
<protein>
    <submittedName>
        <fullName evidence="1">Uncharacterized protein</fullName>
    </submittedName>
</protein>
<dbReference type="InterPro" id="IPR046105">
    <property type="entry name" value="DUF6042"/>
</dbReference>
<keyword evidence="2" id="KW-1185">Reference proteome</keyword>
<dbReference type="EMBL" id="LGSS01000002">
    <property type="protein sequence ID" value="KNF09753.1"/>
    <property type="molecule type" value="Genomic_DNA"/>
</dbReference>
<dbReference type="RefSeq" id="WP_050354135.1">
    <property type="nucleotide sequence ID" value="NZ_LGSS01000002.1"/>
</dbReference>
<reference evidence="2" key="1">
    <citation type="submission" date="2015-07" db="EMBL/GenBank/DDBJ databases">
        <title>Draft genome sequence of the purine-degrading Gottschalkia purinilyticum DSM 1384 (formerly Clostridium purinilyticum).</title>
        <authorList>
            <person name="Poehlein A."/>
            <person name="Schiel-Bengelsdorf B."/>
            <person name="Bengelsdorf F.R."/>
            <person name="Daniel R."/>
            <person name="Duerre P."/>
        </authorList>
    </citation>
    <scope>NUCLEOTIDE SEQUENCE [LARGE SCALE GENOMIC DNA]</scope>
    <source>
        <strain evidence="2">DSM 1384</strain>
    </source>
</reference>
<gene>
    <name evidence="1" type="ORF">CLPU_2c02050</name>
</gene>
<name>A0A0L0WE48_GOTPU</name>
<comment type="caution">
    <text evidence="1">The sequence shown here is derived from an EMBL/GenBank/DDBJ whole genome shotgun (WGS) entry which is preliminary data.</text>
</comment>
<dbReference type="Proteomes" id="UP000037267">
    <property type="component" value="Unassembled WGS sequence"/>
</dbReference>
<sequence length="223" mass="26063">MDDQKSVTIPIEINDYLWTRYMPETTYKVYILIGYLNEQNIVGEEATKTILDADIEEKNTIDKVLEQKKEVLGKLGLKYPENRQDDLDLLVNFKLINIDKDDEGNTVYKYNIPVERPEEVLELDEEELKVLEDIKFELKHESALNMILTLIINNNNNLLCSVDHISKTTRVKIAEIREVMDYLVNKEGSIKIKSDKPISKLKKNDKIYISVNEEVFEKKRLVL</sequence>
<evidence type="ECO:0000313" key="1">
    <source>
        <dbReference type="EMBL" id="KNF09753.1"/>
    </source>
</evidence>
<proteinExistence type="predicted"/>
<dbReference type="OrthoDB" id="1953004at2"/>